<dbReference type="Proteomes" id="UP000604475">
    <property type="component" value="Unassembled WGS sequence"/>
</dbReference>
<reference evidence="2" key="1">
    <citation type="submission" date="2020-12" db="EMBL/GenBank/DDBJ databases">
        <title>Genomic characterization of non-nitrogen-fixing Frankia strains.</title>
        <authorList>
            <person name="Carlos-Shanley C."/>
            <person name="Guerra T."/>
            <person name="Hahn D."/>
        </authorList>
    </citation>
    <scope>NUCLEOTIDE SEQUENCE</scope>
    <source>
        <strain evidence="2">CN6</strain>
    </source>
</reference>
<evidence type="ECO:0000259" key="1">
    <source>
        <dbReference type="SMART" id="SM00587"/>
    </source>
</evidence>
<gene>
    <name evidence="2" type="ORF">I7412_09200</name>
</gene>
<dbReference type="AlphaFoldDB" id="A0A937RE69"/>
<dbReference type="InterPro" id="IPR011009">
    <property type="entry name" value="Kinase-like_dom_sf"/>
</dbReference>
<dbReference type="InterPro" id="IPR015897">
    <property type="entry name" value="CHK_kinase-like"/>
</dbReference>
<evidence type="ECO:0000313" key="3">
    <source>
        <dbReference type="Proteomes" id="UP000604475"/>
    </source>
</evidence>
<feature type="domain" description="CHK kinase-like" evidence="1">
    <location>
        <begin position="107"/>
        <end position="283"/>
    </location>
</feature>
<comment type="caution">
    <text evidence="2">The sequence shown here is derived from an EMBL/GenBank/DDBJ whole genome shotgun (WGS) entry which is preliminary data.</text>
</comment>
<evidence type="ECO:0000313" key="2">
    <source>
        <dbReference type="EMBL" id="MBL7627340.1"/>
    </source>
</evidence>
<dbReference type="Pfam" id="PF01636">
    <property type="entry name" value="APH"/>
    <property type="match status" value="1"/>
</dbReference>
<protein>
    <submittedName>
        <fullName evidence="2">Phosphotransferase</fullName>
    </submittedName>
</protein>
<dbReference type="InterPro" id="IPR002575">
    <property type="entry name" value="Aminoglycoside_PTrfase"/>
</dbReference>
<accession>A0A937RE69</accession>
<proteinExistence type="predicted"/>
<organism evidence="2 3">
    <name type="scientific">Frankia nepalensis</name>
    <dbReference type="NCBI Taxonomy" id="1836974"/>
    <lineage>
        <taxon>Bacteria</taxon>
        <taxon>Bacillati</taxon>
        <taxon>Actinomycetota</taxon>
        <taxon>Actinomycetes</taxon>
        <taxon>Frankiales</taxon>
        <taxon>Frankiaceae</taxon>
        <taxon>Frankia</taxon>
    </lineage>
</organism>
<keyword evidence="3" id="KW-1185">Reference proteome</keyword>
<name>A0A937RE69_9ACTN</name>
<dbReference type="SUPFAM" id="SSF56112">
    <property type="entry name" value="Protein kinase-like (PK-like)"/>
    <property type="match status" value="1"/>
</dbReference>
<dbReference type="SMART" id="SM00587">
    <property type="entry name" value="CHK"/>
    <property type="match status" value="1"/>
</dbReference>
<dbReference type="EMBL" id="JAEACQ010000159">
    <property type="protein sequence ID" value="MBL7627340.1"/>
    <property type="molecule type" value="Genomic_DNA"/>
</dbReference>
<sequence>MLSPAWLTAALGRRFPGVQVTAVTPGPVISRVATNARFRITCADGTAPDGLPLDLCGKGYFTAAGRAFRQAGEPEACFYRDVAGWAGMRTLRAVYADFDPRTRYGVVLTEDVATQGAVFLDALTPYTPDQTAESLAELARLHAATWCAPALADARWLAPRLSTYLVQRGATEIRANFAGPIGAGVPVEVRDADRLVDAYRRLAENAASAAPWSVIHGDAHVGNVYLNAEGRPSFVDWQLAQRGPWYLDVGYHIASALTVDDRRRAERDLVRHYLDHLRAGGVDAPAWDDAWLRVRRGVVHGLFLWGITLKVDPAITGALLTRLGTAVADHDALTAVLNDNDKEW</sequence>
<dbReference type="Gene3D" id="3.90.1200.10">
    <property type="match status" value="1"/>
</dbReference>